<comment type="caution">
    <text evidence="4">The sequence shown here is derived from an EMBL/GenBank/DDBJ whole genome shotgun (WGS) entry which is preliminary data.</text>
</comment>
<dbReference type="InterPro" id="IPR004647">
    <property type="entry name" value="Fe-S_hydro-lyase_TtdB-typ_cat"/>
</dbReference>
<dbReference type="EMBL" id="VSSQ01013762">
    <property type="protein sequence ID" value="MPM52221.1"/>
    <property type="molecule type" value="Genomic_DNA"/>
</dbReference>
<comment type="similarity">
    <text evidence="1">Belongs to the class-I fumarase family.</text>
</comment>
<organism evidence="4">
    <name type="scientific">bioreactor metagenome</name>
    <dbReference type="NCBI Taxonomy" id="1076179"/>
    <lineage>
        <taxon>unclassified sequences</taxon>
        <taxon>metagenomes</taxon>
        <taxon>ecological metagenomes</taxon>
    </lineage>
</organism>
<name>A0A645AIV9_9ZZZZ</name>
<dbReference type="EC" id="4.2.1.2" evidence="4"/>
<evidence type="ECO:0000256" key="2">
    <source>
        <dbReference type="ARBA" id="ARBA00023239"/>
    </source>
</evidence>
<keyword evidence="2 4" id="KW-0456">Lyase</keyword>
<dbReference type="SUPFAM" id="SSF117457">
    <property type="entry name" value="FumA C-terminal domain-like"/>
    <property type="match status" value="1"/>
</dbReference>
<feature type="domain" description="Fe-S hydro-lyase tartrate dehydratase beta-type catalytic" evidence="3">
    <location>
        <begin position="6"/>
        <end position="176"/>
    </location>
</feature>
<dbReference type="PANTHER" id="PTHR43351:SF2">
    <property type="entry name" value="L(+)-TARTRATE DEHYDRATASE SUBUNIT BETA-RELATED"/>
    <property type="match status" value="1"/>
</dbReference>
<evidence type="ECO:0000256" key="1">
    <source>
        <dbReference type="ARBA" id="ARBA00008876"/>
    </source>
</evidence>
<dbReference type="Gene3D" id="3.20.130.10">
    <property type="entry name" value="Fe-S hydro-lyase, tartrate dehydratase beta-type, catalytic domain"/>
    <property type="match status" value="1"/>
</dbReference>
<dbReference type="GO" id="GO:0004333">
    <property type="term" value="F:fumarate hydratase activity"/>
    <property type="evidence" value="ECO:0007669"/>
    <property type="project" value="UniProtKB-EC"/>
</dbReference>
<dbReference type="Pfam" id="PF05683">
    <property type="entry name" value="Fumerase_C"/>
    <property type="match status" value="1"/>
</dbReference>
<dbReference type="InterPro" id="IPR036660">
    <property type="entry name" value="Fe-S_hydroAse_TtdB_cat_sf"/>
</dbReference>
<dbReference type="AlphaFoldDB" id="A0A645AIV9"/>
<evidence type="ECO:0000313" key="4">
    <source>
        <dbReference type="EMBL" id="MPM52221.1"/>
    </source>
</evidence>
<accession>A0A645AIV9</accession>
<dbReference type="NCBIfam" id="TIGR00723">
    <property type="entry name" value="ttdB_fumA_fumB"/>
    <property type="match status" value="1"/>
</dbReference>
<sequence length="187" mass="19930">MNEIKHIKLPLSDEDAQALRAGDIVRLSGSILVGRDAAHKRMAEAIREGGEPPFPIENEIIYYAGPAPTPPGAVIGPVGPTTSGRMDPYTPLLLSRGLRGMIGKGKRTPEVLAAIREHKAVYFGATGGTAVLLADSVKHAERVAYEDLGPEAVLRLTVEEMPLVVLADCHGGDLYVSGPEEARKSFL</sequence>
<protein>
    <submittedName>
        <fullName evidence="4">Fumarate hydratase class I, anaerobic</fullName>
        <ecNumber evidence="4">4.2.1.2</ecNumber>
    </submittedName>
</protein>
<dbReference type="PANTHER" id="PTHR43351">
    <property type="entry name" value="L(+)-TARTRATE DEHYDRATASE SUBUNIT BETA"/>
    <property type="match status" value="1"/>
</dbReference>
<proteinExistence type="inferred from homology"/>
<evidence type="ECO:0000259" key="3">
    <source>
        <dbReference type="Pfam" id="PF05683"/>
    </source>
</evidence>
<gene>
    <name evidence="4" type="primary">fumB_12</name>
    <name evidence="4" type="ORF">SDC9_98978</name>
</gene>
<reference evidence="4" key="1">
    <citation type="submission" date="2019-08" db="EMBL/GenBank/DDBJ databases">
        <authorList>
            <person name="Kucharzyk K."/>
            <person name="Murdoch R.W."/>
            <person name="Higgins S."/>
            <person name="Loffler F."/>
        </authorList>
    </citation>
    <scope>NUCLEOTIDE SEQUENCE</scope>
</reference>